<proteinExistence type="predicted"/>
<keyword evidence="2" id="KW-1185">Reference proteome</keyword>
<name>A0AAE4JYH4_9CYAN</name>
<dbReference type="AlphaFoldDB" id="A0AAE4JYH4"/>
<comment type="caution">
    <text evidence="1">The sequence shown here is derived from an EMBL/GenBank/DDBJ whole genome shotgun (WGS) entry which is preliminary data.</text>
</comment>
<dbReference type="RefSeq" id="WP_322877016.1">
    <property type="nucleotide sequence ID" value="NZ_JAVMIP010000002.1"/>
</dbReference>
<dbReference type="Proteomes" id="UP001268256">
    <property type="component" value="Unassembled WGS sequence"/>
</dbReference>
<gene>
    <name evidence="1" type="ORF">RIF25_02685</name>
</gene>
<dbReference type="Pfam" id="PF09996">
    <property type="entry name" value="DUF2237"/>
    <property type="match status" value="1"/>
</dbReference>
<evidence type="ECO:0000313" key="1">
    <source>
        <dbReference type="EMBL" id="MDS3859707.1"/>
    </source>
</evidence>
<accession>A0AAE4JYH4</accession>
<dbReference type="InterPro" id="IPR018714">
    <property type="entry name" value="DUF2237"/>
</dbReference>
<dbReference type="Gene3D" id="3.30.56.110">
    <property type="entry name" value="Protein of unknown function DUF2237"/>
    <property type="match status" value="1"/>
</dbReference>
<dbReference type="PANTHER" id="PTHR37466:SF1">
    <property type="entry name" value="SLR1628 PROTEIN"/>
    <property type="match status" value="1"/>
</dbReference>
<reference evidence="2" key="1">
    <citation type="submission" date="2023-07" db="EMBL/GenBank/DDBJ databases">
        <authorList>
            <person name="Luz R."/>
            <person name="Cordeiro R."/>
            <person name="Fonseca A."/>
            <person name="Goncalves V."/>
        </authorList>
    </citation>
    <scope>NUCLEOTIDE SEQUENCE [LARGE SCALE GENOMIC DNA]</scope>
    <source>
        <strain evidence="2">BACA0444</strain>
    </source>
</reference>
<evidence type="ECO:0000313" key="2">
    <source>
        <dbReference type="Proteomes" id="UP001268256"/>
    </source>
</evidence>
<sequence>MNPDELNQHPKNVLGTPLQTCCTNPMTGFYRTGCCETGPDDRGVHVVCAQVTPAFLNYTQAQGNDLTTPAPQFNFPGLKPGDRWCLCASRWQEALEMGVAPPVILESTHIAALNYVALEDLKQHALKP</sequence>
<dbReference type="PANTHER" id="PTHR37466">
    <property type="entry name" value="SLR1628 PROTEIN"/>
    <property type="match status" value="1"/>
</dbReference>
<dbReference type="EMBL" id="JAVMIP010000002">
    <property type="protein sequence ID" value="MDS3859707.1"/>
    <property type="molecule type" value="Genomic_DNA"/>
</dbReference>
<protein>
    <submittedName>
        <fullName evidence="1">DUF2237 domain-containing protein</fullName>
    </submittedName>
</protein>
<organism evidence="1 2">
    <name type="scientific">Pseudocalidococcus azoricus BACA0444</name>
    <dbReference type="NCBI Taxonomy" id="2918990"/>
    <lineage>
        <taxon>Bacteria</taxon>
        <taxon>Bacillati</taxon>
        <taxon>Cyanobacteriota</taxon>
        <taxon>Cyanophyceae</taxon>
        <taxon>Acaryochloridales</taxon>
        <taxon>Thermosynechococcaceae</taxon>
        <taxon>Pseudocalidococcus</taxon>
        <taxon>Pseudocalidococcus azoricus</taxon>
    </lineage>
</organism>